<sequence length="169" mass="18621">MNFNEALSKAAGKITTEEAQDVIRAQFGRGATRWVAQEAGISMRSAQRWMSGNPPASRTGRLRKLASDQLKVQAFGRRLQASTVVRVGEIRLRYGRTEDQGKRCPYNTKNGSEWFNVSGLESNGVLDALKAGDIEKAEELFSQAVLDAYGIEDTDTFDIGDFGENLELA</sequence>
<protein>
    <submittedName>
        <fullName evidence="1">Uncharacterized protein</fullName>
    </submittedName>
</protein>
<dbReference type="EMBL" id="JBHTCJ010000017">
    <property type="protein sequence ID" value="MFC7344533.1"/>
    <property type="molecule type" value="Genomic_DNA"/>
</dbReference>
<name>A0ABW2LTA7_9PSEU</name>
<evidence type="ECO:0000313" key="2">
    <source>
        <dbReference type="Proteomes" id="UP001596504"/>
    </source>
</evidence>
<evidence type="ECO:0000313" key="1">
    <source>
        <dbReference type="EMBL" id="MFC7344533.1"/>
    </source>
</evidence>
<reference evidence="2" key="1">
    <citation type="journal article" date="2019" name="Int. J. Syst. Evol. Microbiol.">
        <title>The Global Catalogue of Microorganisms (GCM) 10K type strain sequencing project: providing services to taxonomists for standard genome sequencing and annotation.</title>
        <authorList>
            <consortium name="The Broad Institute Genomics Platform"/>
            <consortium name="The Broad Institute Genome Sequencing Center for Infectious Disease"/>
            <person name="Wu L."/>
            <person name="Ma J."/>
        </authorList>
    </citation>
    <scope>NUCLEOTIDE SEQUENCE [LARGE SCALE GENOMIC DNA]</scope>
    <source>
        <strain evidence="2">WLHS5</strain>
    </source>
</reference>
<organism evidence="1 2">
    <name type="scientific">Saccharopolyspora griseoalba</name>
    <dbReference type="NCBI Taxonomy" id="1431848"/>
    <lineage>
        <taxon>Bacteria</taxon>
        <taxon>Bacillati</taxon>
        <taxon>Actinomycetota</taxon>
        <taxon>Actinomycetes</taxon>
        <taxon>Pseudonocardiales</taxon>
        <taxon>Pseudonocardiaceae</taxon>
        <taxon>Saccharopolyspora</taxon>
    </lineage>
</organism>
<proteinExistence type="predicted"/>
<dbReference type="Proteomes" id="UP001596504">
    <property type="component" value="Unassembled WGS sequence"/>
</dbReference>
<keyword evidence="2" id="KW-1185">Reference proteome</keyword>
<accession>A0ABW2LTA7</accession>
<gene>
    <name evidence="1" type="ORF">ACFQRI_24265</name>
</gene>
<comment type="caution">
    <text evidence="1">The sequence shown here is derived from an EMBL/GenBank/DDBJ whole genome shotgun (WGS) entry which is preliminary data.</text>
</comment>
<dbReference type="RefSeq" id="WP_380672408.1">
    <property type="nucleotide sequence ID" value="NZ_JBHTCJ010000017.1"/>
</dbReference>